<organism evidence="4 5">
    <name type="scientific">Actinomadura yumaensis</name>
    <dbReference type="NCBI Taxonomy" id="111807"/>
    <lineage>
        <taxon>Bacteria</taxon>
        <taxon>Bacillati</taxon>
        <taxon>Actinomycetota</taxon>
        <taxon>Actinomycetes</taxon>
        <taxon>Streptosporangiales</taxon>
        <taxon>Thermomonosporaceae</taxon>
        <taxon>Actinomadura</taxon>
    </lineage>
</organism>
<name>A0ABW2CGK5_9ACTN</name>
<sequence length="199" mass="21577">MTGAVRSRGPGRRPGPTETREAILASARELFAEKGYDGASLRAIAREAGVDPALVHHFFGNKEGVFIAAMRFPVDPGRLLPVIMAAPRERLGETMVRTFLEIWSDADRRAPILAMLRSAMTNERAAAMMREFVSSALFARAGAAADVPLVNVQSAAGQLIGVMLLRYVIRVEPIASVPEEELVTLIGPSIQRYLDHSAP</sequence>
<reference evidence="5" key="1">
    <citation type="journal article" date="2019" name="Int. J. Syst. Evol. Microbiol.">
        <title>The Global Catalogue of Microorganisms (GCM) 10K type strain sequencing project: providing services to taxonomists for standard genome sequencing and annotation.</title>
        <authorList>
            <consortium name="The Broad Institute Genomics Platform"/>
            <consortium name="The Broad Institute Genome Sequencing Center for Infectious Disease"/>
            <person name="Wu L."/>
            <person name="Ma J."/>
        </authorList>
    </citation>
    <scope>NUCLEOTIDE SEQUENCE [LARGE SCALE GENOMIC DNA]</scope>
    <source>
        <strain evidence="5">JCM 3369</strain>
    </source>
</reference>
<evidence type="ECO:0000256" key="2">
    <source>
        <dbReference type="PROSITE-ProRule" id="PRU00335"/>
    </source>
</evidence>
<feature type="DNA-binding region" description="H-T-H motif" evidence="2">
    <location>
        <begin position="40"/>
        <end position="59"/>
    </location>
</feature>
<protein>
    <submittedName>
        <fullName evidence="4">TetR/AcrR family transcriptional regulator</fullName>
    </submittedName>
</protein>
<accession>A0ABW2CGK5</accession>
<dbReference type="EMBL" id="JBHSXS010000003">
    <property type="protein sequence ID" value="MFC6879756.1"/>
    <property type="molecule type" value="Genomic_DNA"/>
</dbReference>
<dbReference type="Pfam" id="PF00440">
    <property type="entry name" value="TetR_N"/>
    <property type="match status" value="1"/>
</dbReference>
<dbReference type="PRINTS" id="PR00455">
    <property type="entry name" value="HTHTETR"/>
</dbReference>
<gene>
    <name evidence="4" type="ORF">ACFQKB_08255</name>
</gene>
<dbReference type="PROSITE" id="PS50977">
    <property type="entry name" value="HTH_TETR_2"/>
    <property type="match status" value="1"/>
</dbReference>
<dbReference type="Pfam" id="PF17920">
    <property type="entry name" value="TetR_C_16"/>
    <property type="match status" value="1"/>
</dbReference>
<keyword evidence="5" id="KW-1185">Reference proteome</keyword>
<keyword evidence="1 2" id="KW-0238">DNA-binding</keyword>
<dbReference type="SUPFAM" id="SSF46689">
    <property type="entry name" value="Homeodomain-like"/>
    <property type="match status" value="1"/>
</dbReference>
<dbReference type="InterPro" id="IPR009057">
    <property type="entry name" value="Homeodomain-like_sf"/>
</dbReference>
<evidence type="ECO:0000256" key="1">
    <source>
        <dbReference type="ARBA" id="ARBA00023125"/>
    </source>
</evidence>
<dbReference type="Gene3D" id="1.10.10.60">
    <property type="entry name" value="Homeodomain-like"/>
    <property type="match status" value="1"/>
</dbReference>
<dbReference type="SUPFAM" id="SSF48498">
    <property type="entry name" value="Tetracyclin repressor-like, C-terminal domain"/>
    <property type="match status" value="1"/>
</dbReference>
<dbReference type="PANTHER" id="PTHR30055">
    <property type="entry name" value="HTH-TYPE TRANSCRIPTIONAL REGULATOR RUTR"/>
    <property type="match status" value="1"/>
</dbReference>
<dbReference type="InterPro" id="IPR050109">
    <property type="entry name" value="HTH-type_TetR-like_transc_reg"/>
</dbReference>
<comment type="caution">
    <text evidence="4">The sequence shown here is derived from an EMBL/GenBank/DDBJ whole genome shotgun (WGS) entry which is preliminary data.</text>
</comment>
<dbReference type="PANTHER" id="PTHR30055:SF235">
    <property type="entry name" value="TRANSCRIPTIONAL REGULATORY PROTEIN"/>
    <property type="match status" value="1"/>
</dbReference>
<dbReference type="RefSeq" id="WP_160821704.1">
    <property type="nucleotide sequence ID" value="NZ_JBHSXS010000003.1"/>
</dbReference>
<evidence type="ECO:0000259" key="3">
    <source>
        <dbReference type="PROSITE" id="PS50977"/>
    </source>
</evidence>
<feature type="domain" description="HTH tetR-type" evidence="3">
    <location>
        <begin position="17"/>
        <end position="77"/>
    </location>
</feature>
<evidence type="ECO:0000313" key="5">
    <source>
        <dbReference type="Proteomes" id="UP001596380"/>
    </source>
</evidence>
<dbReference type="InterPro" id="IPR001647">
    <property type="entry name" value="HTH_TetR"/>
</dbReference>
<evidence type="ECO:0000313" key="4">
    <source>
        <dbReference type="EMBL" id="MFC6879756.1"/>
    </source>
</evidence>
<dbReference type="Gene3D" id="1.10.357.10">
    <property type="entry name" value="Tetracycline Repressor, domain 2"/>
    <property type="match status" value="1"/>
</dbReference>
<dbReference type="InterPro" id="IPR036271">
    <property type="entry name" value="Tet_transcr_reg_TetR-rel_C_sf"/>
</dbReference>
<dbReference type="InterPro" id="IPR041678">
    <property type="entry name" value="TetR_C_16"/>
</dbReference>
<proteinExistence type="predicted"/>
<dbReference type="Proteomes" id="UP001596380">
    <property type="component" value="Unassembled WGS sequence"/>
</dbReference>